<organism evidence="2 3">
    <name type="scientific">Colletotrichum lupini</name>
    <dbReference type="NCBI Taxonomy" id="145971"/>
    <lineage>
        <taxon>Eukaryota</taxon>
        <taxon>Fungi</taxon>
        <taxon>Dikarya</taxon>
        <taxon>Ascomycota</taxon>
        <taxon>Pezizomycotina</taxon>
        <taxon>Sordariomycetes</taxon>
        <taxon>Hypocreomycetidae</taxon>
        <taxon>Glomerellales</taxon>
        <taxon>Glomerellaceae</taxon>
        <taxon>Colletotrichum</taxon>
        <taxon>Colletotrichum acutatum species complex</taxon>
    </lineage>
</organism>
<dbReference type="GeneID" id="73347535"/>
<dbReference type="AlphaFoldDB" id="A0A9Q8T2Z1"/>
<evidence type="ECO:0000256" key="1">
    <source>
        <dbReference type="SAM" id="MobiDB-lite"/>
    </source>
</evidence>
<dbReference type="KEGG" id="clup:CLUP02_13587"/>
<proteinExistence type="predicted"/>
<evidence type="ECO:0000313" key="3">
    <source>
        <dbReference type="Proteomes" id="UP000830671"/>
    </source>
</evidence>
<sequence length="99" mass="10755">MRAFFAHAASRPPGFQSPSASRKRAKVASNPDPSSIRHQPPRNYDTTIPTTTTAGSDPDNTKTYKAALLNNSFCSFSSFAPIEEQIPVPPSAIRKVHTI</sequence>
<dbReference type="RefSeq" id="XP_049149671.1">
    <property type="nucleotide sequence ID" value="XM_049292525.1"/>
</dbReference>
<keyword evidence="3" id="KW-1185">Reference proteome</keyword>
<evidence type="ECO:0000313" key="2">
    <source>
        <dbReference type="EMBL" id="UQC88065.1"/>
    </source>
</evidence>
<protein>
    <submittedName>
        <fullName evidence="2">Uncharacterized protein</fullName>
    </submittedName>
</protein>
<name>A0A9Q8T2Z1_9PEZI</name>
<feature type="region of interest" description="Disordered" evidence="1">
    <location>
        <begin position="1"/>
        <end position="59"/>
    </location>
</feature>
<dbReference type="EMBL" id="CP019479">
    <property type="protein sequence ID" value="UQC88065.1"/>
    <property type="molecule type" value="Genomic_DNA"/>
</dbReference>
<gene>
    <name evidence="2" type="ORF">CLUP02_13587</name>
</gene>
<reference evidence="2" key="1">
    <citation type="journal article" date="2021" name="Mol. Plant Microbe Interact.">
        <title>Complete Genome Sequence of the Plant-Pathogenic Fungus Colletotrichum lupini.</title>
        <authorList>
            <person name="Baroncelli R."/>
            <person name="Pensec F."/>
            <person name="Da Lio D."/>
            <person name="Boufleur T."/>
            <person name="Vicente I."/>
            <person name="Sarrocco S."/>
            <person name="Picot A."/>
            <person name="Baraldi E."/>
            <person name="Sukno S."/>
            <person name="Thon M."/>
            <person name="Le Floch G."/>
        </authorList>
    </citation>
    <scope>NUCLEOTIDE SEQUENCE</scope>
    <source>
        <strain evidence="2">IMI 504893</strain>
    </source>
</reference>
<feature type="compositionally biased region" description="Polar residues" evidence="1">
    <location>
        <begin position="44"/>
        <end position="55"/>
    </location>
</feature>
<dbReference type="Proteomes" id="UP000830671">
    <property type="component" value="Chromosome 7"/>
</dbReference>
<accession>A0A9Q8T2Z1</accession>